<accession>K1UQQ6</accession>
<organism evidence="2">
    <name type="scientific">human gut metagenome</name>
    <dbReference type="NCBI Taxonomy" id="408170"/>
    <lineage>
        <taxon>unclassified sequences</taxon>
        <taxon>metagenomes</taxon>
        <taxon>organismal metagenomes</taxon>
    </lineage>
</organism>
<name>K1UQQ6_9ZZZZ</name>
<keyword evidence="1" id="KW-1133">Transmembrane helix</keyword>
<gene>
    <name evidence="2" type="ORF">OBE_02176</name>
</gene>
<protein>
    <submittedName>
        <fullName evidence="2">Uncharacterized protein</fullName>
    </submittedName>
</protein>
<keyword evidence="1" id="KW-0812">Transmembrane</keyword>
<proteinExistence type="predicted"/>
<feature type="transmembrane region" description="Helical" evidence="1">
    <location>
        <begin position="6"/>
        <end position="25"/>
    </location>
</feature>
<feature type="non-terminal residue" evidence="2">
    <location>
        <position position="27"/>
    </location>
</feature>
<keyword evidence="1" id="KW-0472">Membrane</keyword>
<evidence type="ECO:0000313" key="2">
    <source>
        <dbReference type="EMBL" id="EKC73846.1"/>
    </source>
</evidence>
<reference evidence="2" key="1">
    <citation type="journal article" date="2013" name="Environ. Microbiol.">
        <title>Microbiota from the distal guts of lean and obese adolescents exhibit partial functional redundancy besides clear differences in community structure.</title>
        <authorList>
            <person name="Ferrer M."/>
            <person name="Ruiz A."/>
            <person name="Lanza F."/>
            <person name="Haange S.B."/>
            <person name="Oberbach A."/>
            <person name="Till H."/>
            <person name="Bargiela R."/>
            <person name="Campoy C."/>
            <person name="Segura M.T."/>
            <person name="Richter M."/>
            <person name="von Bergen M."/>
            <person name="Seifert J."/>
            <person name="Suarez A."/>
        </authorList>
    </citation>
    <scope>NUCLEOTIDE SEQUENCE</scope>
</reference>
<sequence length="27" mass="2984">MSVLIIFIKLIAVFDLLVIAVYFGGDI</sequence>
<dbReference type="EMBL" id="AJWZ01001415">
    <property type="protein sequence ID" value="EKC73846.1"/>
    <property type="molecule type" value="Genomic_DNA"/>
</dbReference>
<evidence type="ECO:0000256" key="1">
    <source>
        <dbReference type="SAM" id="Phobius"/>
    </source>
</evidence>
<dbReference type="AlphaFoldDB" id="K1UQQ6"/>
<comment type="caution">
    <text evidence="2">The sequence shown here is derived from an EMBL/GenBank/DDBJ whole genome shotgun (WGS) entry which is preliminary data.</text>
</comment>